<keyword evidence="3" id="KW-1185">Reference proteome</keyword>
<keyword evidence="1" id="KW-0812">Transmembrane</keyword>
<feature type="transmembrane region" description="Helical" evidence="1">
    <location>
        <begin position="109"/>
        <end position="129"/>
    </location>
</feature>
<keyword evidence="1" id="KW-0472">Membrane</keyword>
<dbReference type="Proteomes" id="UP000785679">
    <property type="component" value="Unassembled WGS sequence"/>
</dbReference>
<evidence type="ECO:0000313" key="2">
    <source>
        <dbReference type="EMBL" id="TNV87074.1"/>
    </source>
</evidence>
<evidence type="ECO:0000313" key="3">
    <source>
        <dbReference type="Proteomes" id="UP000785679"/>
    </source>
</evidence>
<proteinExistence type="predicted"/>
<evidence type="ECO:0008006" key="4">
    <source>
        <dbReference type="Google" id="ProtNLM"/>
    </source>
</evidence>
<accession>A0A8J8P6X8</accession>
<reference evidence="2" key="1">
    <citation type="submission" date="2019-06" db="EMBL/GenBank/DDBJ databases">
        <authorList>
            <person name="Zheng W."/>
        </authorList>
    </citation>
    <scope>NUCLEOTIDE SEQUENCE</scope>
    <source>
        <strain evidence="2">QDHG01</strain>
    </source>
</reference>
<feature type="transmembrane region" description="Helical" evidence="1">
    <location>
        <begin position="150"/>
        <end position="171"/>
    </location>
</feature>
<dbReference type="AlphaFoldDB" id="A0A8J8P6X8"/>
<sequence>MNLNGFNLSYSHFLELTESSSKKISVYLGLALLLGSVLIPIAMAKIIYSYQREGSLTTPKFQERFGTLLDGLNVENYKSPLIPYWNVITVFRWGIQISVFVFLKDAPAIQIIINLIMSQLFTILVVYLKPFSSASKQATWVKVDPNDFKVLNEVLVTYYLIFMLLLSDITIDYDLRIAFGMVELAIIGLCVLSNLLKAFLEGINELKRRRALKQRKALHTLKHLPPPSNHPTISQTHSFTDLSHELPDTFIAAKPKKKKKIRLVIAQPAETDKQWQAYRMGDEALEFHTNVEAYNIPA</sequence>
<feature type="transmembrane region" description="Helical" evidence="1">
    <location>
        <begin position="177"/>
        <end position="200"/>
    </location>
</feature>
<feature type="transmembrane region" description="Helical" evidence="1">
    <location>
        <begin position="24"/>
        <end position="48"/>
    </location>
</feature>
<feature type="transmembrane region" description="Helical" evidence="1">
    <location>
        <begin position="84"/>
        <end position="103"/>
    </location>
</feature>
<gene>
    <name evidence="2" type="ORF">FGO68_gene14905</name>
</gene>
<organism evidence="2 3">
    <name type="scientific">Halteria grandinella</name>
    <dbReference type="NCBI Taxonomy" id="5974"/>
    <lineage>
        <taxon>Eukaryota</taxon>
        <taxon>Sar</taxon>
        <taxon>Alveolata</taxon>
        <taxon>Ciliophora</taxon>
        <taxon>Intramacronucleata</taxon>
        <taxon>Spirotrichea</taxon>
        <taxon>Stichotrichia</taxon>
        <taxon>Sporadotrichida</taxon>
        <taxon>Halteriidae</taxon>
        <taxon>Halteria</taxon>
    </lineage>
</organism>
<keyword evidence="1" id="KW-1133">Transmembrane helix</keyword>
<comment type="caution">
    <text evidence="2">The sequence shown here is derived from an EMBL/GenBank/DDBJ whole genome shotgun (WGS) entry which is preliminary data.</text>
</comment>
<dbReference type="EMBL" id="RRYP01000644">
    <property type="protein sequence ID" value="TNV87074.1"/>
    <property type="molecule type" value="Genomic_DNA"/>
</dbReference>
<name>A0A8J8P6X8_HALGN</name>
<protein>
    <recommendedName>
        <fullName evidence="4">TRP C-terminal domain-containing protein</fullName>
    </recommendedName>
</protein>
<evidence type="ECO:0000256" key="1">
    <source>
        <dbReference type="SAM" id="Phobius"/>
    </source>
</evidence>